<dbReference type="InterPro" id="IPR013766">
    <property type="entry name" value="Thioredoxin_domain"/>
</dbReference>
<dbReference type="RefSeq" id="WP_100414580.1">
    <property type="nucleotide sequence ID" value="NZ_PGEZ01000001.1"/>
</dbReference>
<keyword evidence="3" id="KW-1185">Reference proteome</keyword>
<keyword evidence="2" id="KW-0413">Isomerase</keyword>
<dbReference type="SUPFAM" id="SSF52833">
    <property type="entry name" value="Thioredoxin-like"/>
    <property type="match status" value="1"/>
</dbReference>
<proteinExistence type="predicted"/>
<organism evidence="2 3">
    <name type="scientific">Mumia flava</name>
    <dbReference type="NCBI Taxonomy" id="1348852"/>
    <lineage>
        <taxon>Bacteria</taxon>
        <taxon>Bacillati</taxon>
        <taxon>Actinomycetota</taxon>
        <taxon>Actinomycetes</taxon>
        <taxon>Propionibacteriales</taxon>
        <taxon>Nocardioidaceae</taxon>
        <taxon>Mumia</taxon>
    </lineage>
</organism>
<sequence length="156" mass="16335">MPIGVVVLLLVLAFAGAFAVVRRRTDGRVRSTVEQQPVRSGAPAAQASAAEVLTADELGGELGAAATLVQFSSAFCAPCRGARVVLGQLAAERPGVVHRDVDAESHLDLVRRLDVRRTPTTFVLDARGTVVGRVAGVPRSDETGRLLDALGSTRPE</sequence>
<evidence type="ECO:0000313" key="2">
    <source>
        <dbReference type="EMBL" id="PJJ57143.1"/>
    </source>
</evidence>
<feature type="domain" description="Thioredoxin" evidence="1">
    <location>
        <begin position="9"/>
        <end position="152"/>
    </location>
</feature>
<evidence type="ECO:0000313" key="3">
    <source>
        <dbReference type="Proteomes" id="UP000230842"/>
    </source>
</evidence>
<name>A0A2M9BGT1_9ACTN</name>
<dbReference type="AlphaFoldDB" id="A0A2M9BGT1"/>
<dbReference type="CDD" id="cd02947">
    <property type="entry name" value="TRX_family"/>
    <property type="match status" value="1"/>
</dbReference>
<evidence type="ECO:0000259" key="1">
    <source>
        <dbReference type="PROSITE" id="PS51352"/>
    </source>
</evidence>
<dbReference type="OrthoDB" id="1495530at2"/>
<dbReference type="GO" id="GO:0016853">
    <property type="term" value="F:isomerase activity"/>
    <property type="evidence" value="ECO:0007669"/>
    <property type="project" value="UniProtKB-KW"/>
</dbReference>
<dbReference type="Gene3D" id="3.40.30.10">
    <property type="entry name" value="Glutaredoxin"/>
    <property type="match status" value="1"/>
</dbReference>
<comment type="caution">
    <text evidence="2">The sequence shown here is derived from an EMBL/GenBank/DDBJ whole genome shotgun (WGS) entry which is preliminary data.</text>
</comment>
<dbReference type="Proteomes" id="UP000230842">
    <property type="component" value="Unassembled WGS sequence"/>
</dbReference>
<dbReference type="PROSITE" id="PS51352">
    <property type="entry name" value="THIOREDOXIN_2"/>
    <property type="match status" value="1"/>
</dbReference>
<gene>
    <name evidence="2" type="ORF">CLV56_1364</name>
</gene>
<reference evidence="2 3" key="1">
    <citation type="submission" date="2017-11" db="EMBL/GenBank/DDBJ databases">
        <title>Genomic Encyclopedia of Archaeal and Bacterial Type Strains, Phase II (KMG-II): From Individual Species to Whole Genera.</title>
        <authorList>
            <person name="Goeker M."/>
        </authorList>
    </citation>
    <scope>NUCLEOTIDE SEQUENCE [LARGE SCALE GENOMIC DNA]</scope>
    <source>
        <strain evidence="2 3">DSM 27763</strain>
    </source>
</reference>
<dbReference type="EMBL" id="PGEZ01000001">
    <property type="protein sequence ID" value="PJJ57143.1"/>
    <property type="molecule type" value="Genomic_DNA"/>
</dbReference>
<dbReference type="InterPro" id="IPR036249">
    <property type="entry name" value="Thioredoxin-like_sf"/>
</dbReference>
<dbReference type="Pfam" id="PF00085">
    <property type="entry name" value="Thioredoxin"/>
    <property type="match status" value="1"/>
</dbReference>
<accession>A0A2M9BGT1</accession>
<protein>
    <submittedName>
        <fullName evidence="2">Thiol-disulfide isomerase/thioredoxin</fullName>
    </submittedName>
</protein>